<protein>
    <submittedName>
        <fullName evidence="5">WD repeat-containing protein 18</fullName>
    </submittedName>
</protein>
<dbReference type="PANTHER" id="PTHR18763:SF0">
    <property type="entry name" value="WD REPEAT-CONTAINING PROTEIN 18"/>
    <property type="match status" value="1"/>
</dbReference>
<dbReference type="InterPro" id="IPR020472">
    <property type="entry name" value="WD40_PAC1"/>
</dbReference>
<dbReference type="GO" id="GO:0006364">
    <property type="term" value="P:rRNA processing"/>
    <property type="evidence" value="ECO:0007669"/>
    <property type="project" value="TreeGrafter"/>
</dbReference>
<reference evidence="5" key="1">
    <citation type="submission" date="2025-08" db="UniProtKB">
        <authorList>
            <consortium name="RefSeq"/>
        </authorList>
    </citation>
    <scope>IDENTIFICATION</scope>
    <source>
        <tissue evidence="5">Gonads</tissue>
    </source>
</reference>
<evidence type="ECO:0000256" key="3">
    <source>
        <dbReference type="PROSITE-ProRule" id="PRU00221"/>
    </source>
</evidence>
<evidence type="ECO:0000313" key="5">
    <source>
        <dbReference type="RefSeq" id="XP_013403336.1"/>
    </source>
</evidence>
<dbReference type="PRINTS" id="PR00320">
    <property type="entry name" value="GPROTEINBRPT"/>
</dbReference>
<keyword evidence="2" id="KW-0677">Repeat</keyword>
<dbReference type="InterPro" id="IPR045227">
    <property type="entry name" value="WDR18/Ipi3/RID3"/>
</dbReference>
<dbReference type="SUPFAM" id="SSF50978">
    <property type="entry name" value="WD40 repeat-like"/>
    <property type="match status" value="1"/>
</dbReference>
<dbReference type="RefSeq" id="XP_013403336.1">
    <property type="nucleotide sequence ID" value="XM_013547882.1"/>
</dbReference>
<keyword evidence="4" id="KW-1185">Reference proteome</keyword>
<evidence type="ECO:0000313" key="4">
    <source>
        <dbReference type="Proteomes" id="UP000085678"/>
    </source>
</evidence>
<evidence type="ECO:0000256" key="2">
    <source>
        <dbReference type="ARBA" id="ARBA00022737"/>
    </source>
</evidence>
<dbReference type="SMART" id="SM00320">
    <property type="entry name" value="WD40"/>
    <property type="match status" value="7"/>
</dbReference>
<dbReference type="InterPro" id="IPR019775">
    <property type="entry name" value="WD40_repeat_CS"/>
</dbReference>
<sequence>MAAPIEVIFTSEGTGQLWNTCVLDLHSGTTLATYKGGASVPRTLCLLAEQYILSAVHNKSLIHVWSLQKREQLQLKMVCPGRVSGLAVSPEGSYCVAAVDEKLHLWQVCTGNLLLVLSRHYQTVRCIKFTDDGSHFISAGEDHLVLVWNLASVLADVQGKKVDPVHVWSAHSLPVTDVHIGCGGCRARVATASLDHTVKLWDIVSGDLLVSFIYDCSILSVAMDTAEYRLFAGGSNGKIYQANLFEKPVTKEHHIGSEQEETRGLVFTGHSKQVTCLSVNMDSSLLVSGSHDCSVKLWDIQSRQCIRTLAHKGPVTNLVISPTPPGVSSSEWKTSLPLQQFKRQLFTAEDQAEDQTLHIKIKRSKRDEGEKGSSGTFVEHCLLEEGLQTLGSTKGSNSEETHELKAHIAQLQTANKELYQFTMKNILHDKDNST</sequence>
<dbReference type="PROSITE" id="PS50082">
    <property type="entry name" value="WD_REPEATS_2"/>
    <property type="match status" value="3"/>
</dbReference>
<keyword evidence="1 3" id="KW-0853">WD repeat</keyword>
<dbReference type="GO" id="GO:0005656">
    <property type="term" value="C:nuclear pre-replicative complex"/>
    <property type="evidence" value="ECO:0007669"/>
    <property type="project" value="TreeGrafter"/>
</dbReference>
<accession>A0A1S3IZC0</accession>
<dbReference type="FunCoup" id="A0A1S3IZC0">
    <property type="interactions" value="1526"/>
</dbReference>
<dbReference type="InterPro" id="IPR036322">
    <property type="entry name" value="WD40_repeat_dom_sf"/>
</dbReference>
<dbReference type="PROSITE" id="PS50294">
    <property type="entry name" value="WD_REPEATS_REGION"/>
    <property type="match status" value="2"/>
</dbReference>
<dbReference type="InterPro" id="IPR001680">
    <property type="entry name" value="WD40_rpt"/>
</dbReference>
<dbReference type="Gene3D" id="2.130.10.10">
    <property type="entry name" value="YVTN repeat-like/Quinoprotein amine dehydrogenase"/>
    <property type="match status" value="3"/>
</dbReference>
<gene>
    <name evidence="5" type="primary">LOC106168716</name>
</gene>
<dbReference type="Pfam" id="PF00400">
    <property type="entry name" value="WD40"/>
    <property type="match status" value="3"/>
</dbReference>
<dbReference type="AlphaFoldDB" id="A0A1S3IZC0"/>
<feature type="repeat" description="WD" evidence="3">
    <location>
        <begin position="267"/>
        <end position="308"/>
    </location>
</feature>
<dbReference type="GO" id="GO:0120330">
    <property type="term" value="C:rixosome complex"/>
    <property type="evidence" value="ECO:0007669"/>
    <property type="project" value="TreeGrafter"/>
</dbReference>
<organism evidence="4 5">
    <name type="scientific">Lingula anatina</name>
    <name type="common">Brachiopod</name>
    <name type="synonym">Lingula unguis</name>
    <dbReference type="NCBI Taxonomy" id="7574"/>
    <lineage>
        <taxon>Eukaryota</taxon>
        <taxon>Metazoa</taxon>
        <taxon>Spiralia</taxon>
        <taxon>Lophotrochozoa</taxon>
        <taxon>Brachiopoda</taxon>
        <taxon>Linguliformea</taxon>
        <taxon>Lingulata</taxon>
        <taxon>Lingulida</taxon>
        <taxon>Linguloidea</taxon>
        <taxon>Lingulidae</taxon>
        <taxon>Lingula</taxon>
    </lineage>
</organism>
<dbReference type="InParanoid" id="A0A1S3IZC0"/>
<dbReference type="InterPro" id="IPR015943">
    <property type="entry name" value="WD40/YVTN_repeat-like_dom_sf"/>
</dbReference>
<dbReference type="GO" id="GO:0006261">
    <property type="term" value="P:DNA-templated DNA replication"/>
    <property type="evidence" value="ECO:0007669"/>
    <property type="project" value="TreeGrafter"/>
</dbReference>
<dbReference type="KEGG" id="lak:106168716"/>
<dbReference type="PROSITE" id="PS00678">
    <property type="entry name" value="WD_REPEATS_1"/>
    <property type="match status" value="2"/>
</dbReference>
<dbReference type="Proteomes" id="UP000085678">
    <property type="component" value="Unplaced"/>
</dbReference>
<dbReference type="GeneID" id="106168716"/>
<evidence type="ECO:0000256" key="1">
    <source>
        <dbReference type="ARBA" id="ARBA00022574"/>
    </source>
</evidence>
<feature type="repeat" description="WD" evidence="3">
    <location>
        <begin position="117"/>
        <end position="152"/>
    </location>
</feature>
<dbReference type="OMA" id="GVNARIY"/>
<dbReference type="STRING" id="7574.A0A1S3IZC0"/>
<feature type="repeat" description="WD" evidence="3">
    <location>
        <begin position="189"/>
        <end position="211"/>
    </location>
</feature>
<name>A0A1S3IZC0_LINAN</name>
<dbReference type="PANTHER" id="PTHR18763">
    <property type="entry name" value="WD-REPEAT PROTEIN 18"/>
    <property type="match status" value="1"/>
</dbReference>
<dbReference type="OrthoDB" id="756370at2759"/>
<proteinExistence type="predicted"/>